<protein>
    <submittedName>
        <fullName evidence="1">Uncharacterized protein</fullName>
    </submittedName>
</protein>
<proteinExistence type="predicted"/>
<reference evidence="1" key="1">
    <citation type="submission" date="2018-10" db="EMBL/GenBank/DDBJ databases">
        <title>Hidden diversity of soil giant viruses.</title>
        <authorList>
            <person name="Schulz F."/>
            <person name="Alteio L."/>
            <person name="Goudeau D."/>
            <person name="Ryan E.M."/>
            <person name="Malmstrom R.R."/>
            <person name="Blanchard J."/>
            <person name="Woyke T."/>
        </authorList>
    </citation>
    <scope>NUCLEOTIDE SEQUENCE</scope>
    <source>
        <strain evidence="1">HYV1</strain>
    </source>
</reference>
<gene>
    <name evidence="1" type="ORF">Hyperionvirus24_20</name>
</gene>
<name>A0A3G5AAX8_9VIRU</name>
<evidence type="ECO:0000313" key="1">
    <source>
        <dbReference type="EMBL" id="AYV84398.1"/>
    </source>
</evidence>
<organism evidence="1">
    <name type="scientific">Hyperionvirus sp</name>
    <dbReference type="NCBI Taxonomy" id="2487770"/>
    <lineage>
        <taxon>Viruses</taxon>
        <taxon>Varidnaviria</taxon>
        <taxon>Bamfordvirae</taxon>
        <taxon>Nucleocytoviricota</taxon>
        <taxon>Megaviricetes</taxon>
        <taxon>Imitervirales</taxon>
        <taxon>Mimiviridae</taxon>
        <taxon>Klosneuvirinae</taxon>
    </lineage>
</organism>
<dbReference type="EMBL" id="MK072406">
    <property type="protein sequence ID" value="AYV84398.1"/>
    <property type="molecule type" value="Genomic_DNA"/>
</dbReference>
<sequence>MAAALASIAYASCVQAREAQCSLCLTSKRNESADNKCKRCLEYYLCRVRATFPDDEKFNGETVFEILVEPTMRVQGTKFGQKADSFPVTEGHPSSSKFTIGSSKELSQNDDEGTYITCFADTLKGLFDLHTKINSLLKKIKCDMDRKKTVDVDMKEYTMDITDIEMEFFSNAAKIRFCSDKRHEATTALFEHKLIKLILKIELEELFAQRRYDCRFRGIQN</sequence>
<accession>A0A3G5AAX8</accession>